<reference evidence="1 2" key="1">
    <citation type="submission" date="2019-07" db="EMBL/GenBank/DDBJ databases">
        <title>Diversity of Bacteria from Kongsfjorden, Arctic.</title>
        <authorList>
            <person name="Yu Y."/>
        </authorList>
    </citation>
    <scope>NUCLEOTIDE SEQUENCE [LARGE SCALE GENOMIC DNA]</scope>
    <source>
        <strain evidence="1 2">SM1928</strain>
    </source>
</reference>
<dbReference type="OrthoDB" id="3736763at2"/>
<evidence type="ECO:0000313" key="1">
    <source>
        <dbReference type="EMBL" id="TVU64851.1"/>
    </source>
</evidence>
<dbReference type="AlphaFoldDB" id="A0A558H6Z7"/>
<proteinExistence type="predicted"/>
<accession>A0A558H6Z7</accession>
<evidence type="ECO:0000313" key="2">
    <source>
        <dbReference type="Proteomes" id="UP000316500"/>
    </source>
</evidence>
<dbReference type="EMBL" id="VNFK01000004">
    <property type="protein sequence ID" value="TVU64851.1"/>
    <property type="molecule type" value="Genomic_DNA"/>
</dbReference>
<sequence length="193" mass="22350">MRLFLWRLMYFQPRINNRDSDQATKRIDTMRMPAPNDLAQAPLWEIYIIAQTVAAMRGQIPKHALAVGVEIHGVKIKLRFQLSRVTDEDKTDMEDILSELEAYVGQDVEVDSVSKFERNVEFYRMEQTMCTQFSSPGLTRHHMSNPQSRLRKLRRNCAAAAHRQNSPSAPLADRLAGTKIGRRLHRRIAMWTT</sequence>
<dbReference type="Proteomes" id="UP000316500">
    <property type="component" value="Unassembled WGS sequence"/>
</dbReference>
<gene>
    <name evidence="1" type="ORF">FQP90_07310</name>
</gene>
<dbReference type="RefSeq" id="WP_144649057.1">
    <property type="nucleotide sequence ID" value="NZ_VNFK01000004.1"/>
</dbReference>
<name>A0A558H6Z7_PAENT</name>
<comment type="caution">
    <text evidence="1">The sequence shown here is derived from an EMBL/GenBank/DDBJ whole genome shotgun (WGS) entry which is preliminary data.</text>
</comment>
<protein>
    <submittedName>
        <fullName evidence="1">Uncharacterized protein</fullName>
    </submittedName>
</protein>
<organism evidence="1 2">
    <name type="scientific">Paenarthrobacter nitroguajacolicus</name>
    <name type="common">Arthrobacter nitroguajacolicus</name>
    <dbReference type="NCBI Taxonomy" id="211146"/>
    <lineage>
        <taxon>Bacteria</taxon>
        <taxon>Bacillati</taxon>
        <taxon>Actinomycetota</taxon>
        <taxon>Actinomycetes</taxon>
        <taxon>Micrococcales</taxon>
        <taxon>Micrococcaceae</taxon>
        <taxon>Paenarthrobacter</taxon>
    </lineage>
</organism>